<evidence type="ECO:0000313" key="7">
    <source>
        <dbReference type="EMBL" id="CAH1977987.1"/>
    </source>
</evidence>
<dbReference type="Pfam" id="PF01347">
    <property type="entry name" value="Vitellogenin_N"/>
    <property type="match status" value="1"/>
</dbReference>
<dbReference type="Proteomes" id="UP001152888">
    <property type="component" value="Unassembled WGS sequence"/>
</dbReference>
<name>A0A9P0KKM2_ACAOB</name>
<dbReference type="InterPro" id="IPR015819">
    <property type="entry name" value="Lipid_transp_b-sht_shell"/>
</dbReference>
<dbReference type="OrthoDB" id="5865932at2759"/>
<dbReference type="InterPro" id="IPR045811">
    <property type="entry name" value="MTP_lip-bd"/>
</dbReference>
<dbReference type="GO" id="GO:0016323">
    <property type="term" value="C:basolateral plasma membrane"/>
    <property type="evidence" value="ECO:0007669"/>
    <property type="project" value="TreeGrafter"/>
</dbReference>
<dbReference type="GO" id="GO:0008289">
    <property type="term" value="F:lipid binding"/>
    <property type="evidence" value="ECO:0007669"/>
    <property type="project" value="InterPro"/>
</dbReference>
<dbReference type="PROSITE" id="PS51211">
    <property type="entry name" value="VITELLOGENIN"/>
    <property type="match status" value="1"/>
</dbReference>
<dbReference type="PANTHER" id="PTHR13024">
    <property type="entry name" value="MICROSOMAL TRIGLYCERIDE TRANSFER PROTEIN, LARGE SUBUNIT"/>
    <property type="match status" value="1"/>
</dbReference>
<proteinExistence type="predicted"/>
<feature type="domain" description="Vitellogenin" evidence="6">
    <location>
        <begin position="41"/>
        <end position="674"/>
    </location>
</feature>
<comment type="caution">
    <text evidence="7">The sequence shown here is derived from an EMBL/GenBank/DDBJ whole genome shotgun (WGS) entry which is preliminary data.</text>
</comment>
<dbReference type="GO" id="GO:0005548">
    <property type="term" value="F:phospholipid transporter activity"/>
    <property type="evidence" value="ECO:0007669"/>
    <property type="project" value="InterPro"/>
</dbReference>
<evidence type="ECO:0000256" key="1">
    <source>
        <dbReference type="ARBA" id="ARBA00004240"/>
    </source>
</evidence>
<comment type="subcellular location">
    <subcellularLocation>
        <location evidence="1">Endoplasmic reticulum</location>
    </subcellularLocation>
</comment>
<sequence length="897" mass="100771">MLPSISSYSFLYTLFAWLLGFCYGFVLLSSAAGHNAGVRLFDVGSAVSYKLHSTLLFDENEESTKDVGFYIDADVVIEAVWENDEQRLLKIELKSPRLHIKSRKAPTPDGFIPHWSKLEELTNKPFLMVWKNGKIEKILLAKTEEVSMVNLKKGFASLLQIQLSEGTVDETDASGKCTATYTSQSSTKIVKTKSNCTSDDFYRVNNPHEFLRVNRNSFITVEYEADSSKTYLNSIVARENHVMYLPIKEDIACRVKSEQILSYVSSEKIRILEASTVEEAIESISKTEGLIFTQETLLTERESLDEETHSFTKQVDSLRGYLDAKDLGSLKPAKAFIKLVTTARRASKDDISKALSSKKNKGILLQLYDILGYAQTKDSHEAVMKSIHLDNENQIEVSERYLWATSFSSQPNPDIAENLLKQYKKLTNIPPKIQETLVLTLGSMAYKLGKLPDKKLHVKIIRDIEETILNNLDYAKGENKFVFFRALKNLHSPSTITVLLNYVTNGTQKEGVLAWKAIKAFGPDLWDERIQSAAVKAFFQLDRKYDSSSRTLAADILIESQPNDRLLEDILNFLIGTDPAYEVKQYANRKIGMLADEDNTIRARVQKIIRKNPKLNNYHGLAPRGLSLALTRRFMSNPYSNGSLVTVQEMKSGIAKRGTVDVVLDKHGFSKELFSLGIFSGGLHSFIASEETENTDEDEAATAGMELTVLETQIRPFVFFNGQGELMGHVWSGTASEMTPAFQVLLMLQDHLEHLRLGSGFIAELNVKGATSFDLSGKIEISLWNRNAQSLVQKSAGIATTGSISVDSKFVKSQAEFSTSIETKLDLQTDIDFYSNVHLCMRLTQPDALFRHNIFKVEKIPGSQHKLRISKYKKYAVPGTTYSINKKNNEMCSAIFS</sequence>
<keyword evidence="2" id="KW-0813">Transport</keyword>
<organism evidence="7 8">
    <name type="scientific">Acanthoscelides obtectus</name>
    <name type="common">Bean weevil</name>
    <name type="synonym">Bruchus obtectus</name>
    <dbReference type="NCBI Taxonomy" id="200917"/>
    <lineage>
        <taxon>Eukaryota</taxon>
        <taxon>Metazoa</taxon>
        <taxon>Ecdysozoa</taxon>
        <taxon>Arthropoda</taxon>
        <taxon>Hexapoda</taxon>
        <taxon>Insecta</taxon>
        <taxon>Pterygota</taxon>
        <taxon>Neoptera</taxon>
        <taxon>Endopterygota</taxon>
        <taxon>Coleoptera</taxon>
        <taxon>Polyphaga</taxon>
        <taxon>Cucujiformia</taxon>
        <taxon>Chrysomeloidea</taxon>
        <taxon>Chrysomelidae</taxon>
        <taxon>Bruchinae</taxon>
        <taxon>Bruchini</taxon>
        <taxon>Acanthoscelides</taxon>
    </lineage>
</organism>
<dbReference type="Pfam" id="PF19444">
    <property type="entry name" value="MTP_lip_bd"/>
    <property type="match status" value="1"/>
</dbReference>
<evidence type="ECO:0000256" key="2">
    <source>
        <dbReference type="ARBA" id="ARBA00022448"/>
    </source>
</evidence>
<dbReference type="SMART" id="SM00638">
    <property type="entry name" value="LPD_N"/>
    <property type="match status" value="1"/>
</dbReference>
<dbReference type="PANTHER" id="PTHR13024:SF0">
    <property type="entry name" value="MICROSOMAL TRIACYLGLYCEROL TRANSFER PROTEIN"/>
    <property type="match status" value="1"/>
</dbReference>
<gene>
    <name evidence="7" type="ORF">ACAOBT_LOCUS13005</name>
</gene>
<dbReference type="AlphaFoldDB" id="A0A9P0KKM2"/>
<dbReference type="InterPro" id="IPR015816">
    <property type="entry name" value="Vitellinogen_b-sht_N"/>
</dbReference>
<dbReference type="GO" id="GO:0005794">
    <property type="term" value="C:Golgi apparatus"/>
    <property type="evidence" value="ECO:0007669"/>
    <property type="project" value="TreeGrafter"/>
</dbReference>
<dbReference type="GO" id="GO:0005783">
    <property type="term" value="C:endoplasmic reticulum"/>
    <property type="evidence" value="ECO:0007669"/>
    <property type="project" value="UniProtKB-SubCell"/>
</dbReference>
<dbReference type="InterPro" id="IPR039988">
    <property type="entry name" value="MTTP"/>
</dbReference>
<dbReference type="Gene3D" id="1.25.10.20">
    <property type="entry name" value="Vitellinogen, superhelical"/>
    <property type="match status" value="1"/>
</dbReference>
<protein>
    <recommendedName>
        <fullName evidence="6">Vitellogenin domain-containing protein</fullName>
    </recommendedName>
</protein>
<keyword evidence="4" id="KW-0256">Endoplasmic reticulum</keyword>
<dbReference type="InterPro" id="IPR011030">
    <property type="entry name" value="Lipovitellin_superhlx_dom"/>
</dbReference>
<reference evidence="7" key="1">
    <citation type="submission" date="2022-03" db="EMBL/GenBank/DDBJ databases">
        <authorList>
            <person name="Sayadi A."/>
        </authorList>
    </citation>
    <scope>NUCLEOTIDE SEQUENCE</scope>
</reference>
<evidence type="ECO:0000259" key="6">
    <source>
        <dbReference type="PROSITE" id="PS51211"/>
    </source>
</evidence>
<keyword evidence="3" id="KW-0732">Signal</keyword>
<keyword evidence="8" id="KW-1185">Reference proteome</keyword>
<accession>A0A9P0KKM2</accession>
<dbReference type="SUPFAM" id="SSF56968">
    <property type="entry name" value="Lipovitellin-phosvitin complex, beta-sheet shell regions"/>
    <property type="match status" value="1"/>
</dbReference>
<evidence type="ECO:0000256" key="5">
    <source>
        <dbReference type="PROSITE-ProRule" id="PRU00557"/>
    </source>
</evidence>
<dbReference type="GO" id="GO:0042157">
    <property type="term" value="P:lipoprotein metabolic process"/>
    <property type="evidence" value="ECO:0007669"/>
    <property type="project" value="TreeGrafter"/>
</dbReference>
<evidence type="ECO:0000256" key="3">
    <source>
        <dbReference type="ARBA" id="ARBA00022729"/>
    </source>
</evidence>
<dbReference type="InterPro" id="IPR001747">
    <property type="entry name" value="Vitellogenin_N"/>
</dbReference>
<dbReference type="SUPFAM" id="SSF48431">
    <property type="entry name" value="Lipovitellin-phosvitin complex, superhelical domain"/>
    <property type="match status" value="1"/>
</dbReference>
<dbReference type="EMBL" id="CAKOFQ010006868">
    <property type="protein sequence ID" value="CAH1977987.1"/>
    <property type="molecule type" value="Genomic_DNA"/>
</dbReference>
<dbReference type="Gene3D" id="2.30.230.10">
    <property type="entry name" value="Lipovitellin, beta-sheet shell regions, chain A"/>
    <property type="match status" value="1"/>
</dbReference>
<evidence type="ECO:0000313" key="8">
    <source>
        <dbReference type="Proteomes" id="UP001152888"/>
    </source>
</evidence>
<comment type="caution">
    <text evidence="5">Lacks conserved residue(s) required for the propagation of feature annotation.</text>
</comment>
<evidence type="ECO:0000256" key="4">
    <source>
        <dbReference type="ARBA" id="ARBA00022824"/>
    </source>
</evidence>